<comment type="caution">
    <text evidence="9">The sequence shown here is derived from an EMBL/GenBank/DDBJ whole genome shotgun (WGS) entry which is preliminary data.</text>
</comment>
<keyword evidence="6" id="KW-0046">Antibiotic resistance</keyword>
<reference evidence="9 10" key="1">
    <citation type="submission" date="2018-03" db="EMBL/GenBank/DDBJ databases">
        <title>Actinopolyspora mortivallis from Sahara, screening for active biomolecules.</title>
        <authorList>
            <person name="Selama O."/>
            <person name="Wellington E.M.H."/>
            <person name="Hacene H."/>
        </authorList>
    </citation>
    <scope>NUCLEOTIDE SEQUENCE [LARGE SCALE GENOMIC DNA]</scope>
    <source>
        <strain evidence="9 10">M5A</strain>
    </source>
</reference>
<protein>
    <recommendedName>
        <fullName evidence="8">ABC transporter domain-containing protein</fullName>
    </recommendedName>
</protein>
<dbReference type="SMART" id="SM00382">
    <property type="entry name" value="AAA"/>
    <property type="match status" value="1"/>
</dbReference>
<feature type="domain" description="ABC transporter" evidence="8">
    <location>
        <begin position="1"/>
        <end position="243"/>
    </location>
</feature>
<dbReference type="InParanoid" id="A0A2T0GST7"/>
<dbReference type="AlphaFoldDB" id="A0A2T0GST7"/>
<evidence type="ECO:0000256" key="1">
    <source>
        <dbReference type="ARBA" id="ARBA00004202"/>
    </source>
</evidence>
<dbReference type="GO" id="GO:0005886">
    <property type="term" value="C:plasma membrane"/>
    <property type="evidence" value="ECO:0007669"/>
    <property type="project" value="UniProtKB-SubCell"/>
</dbReference>
<keyword evidence="4" id="KW-0547">Nucleotide-binding</keyword>
<dbReference type="InterPro" id="IPR027417">
    <property type="entry name" value="P-loop_NTPase"/>
</dbReference>
<evidence type="ECO:0000259" key="8">
    <source>
        <dbReference type="PROSITE" id="PS50893"/>
    </source>
</evidence>
<organism evidence="9 10">
    <name type="scientific">Actinopolyspora mortivallis</name>
    <dbReference type="NCBI Taxonomy" id="33906"/>
    <lineage>
        <taxon>Bacteria</taxon>
        <taxon>Bacillati</taxon>
        <taxon>Actinomycetota</taxon>
        <taxon>Actinomycetes</taxon>
        <taxon>Actinopolysporales</taxon>
        <taxon>Actinopolysporaceae</taxon>
        <taxon>Actinopolyspora</taxon>
    </lineage>
</organism>
<dbReference type="EMBL" id="PVSR01000040">
    <property type="protein sequence ID" value="PRW62157.1"/>
    <property type="molecule type" value="Genomic_DNA"/>
</dbReference>
<comment type="similarity">
    <text evidence="2">Belongs to the ABC transporter superfamily.</text>
</comment>
<dbReference type="InterPro" id="IPR003593">
    <property type="entry name" value="AAA+_ATPase"/>
</dbReference>
<dbReference type="Proteomes" id="UP000239352">
    <property type="component" value="Unassembled WGS sequence"/>
</dbReference>
<dbReference type="PROSITE" id="PS50893">
    <property type="entry name" value="ABC_TRANSPORTER_2"/>
    <property type="match status" value="1"/>
</dbReference>
<evidence type="ECO:0000256" key="4">
    <source>
        <dbReference type="ARBA" id="ARBA00022741"/>
    </source>
</evidence>
<sequence length="297" mass="31700">MRSEGVAVTARGITARGPLGPVFENVDVDIHPGQLAVVAGPSGTGRTALLLALSGRLRLVAGRIEVDGHRLPRHARHARRLIAPARLVPGFELEERWKVREAIRERRITAATTEEDIAASFALVGIDPDRRAPLWTLHPAERLLLAVALGVAPTPAGLLVDDVEQGLPEAARTRVWAALHRISTHGITVIASTTDPPRTDVEPVVRLPHPDPEPCRNPGTRPDTGLPPPAGQFTGAELVSPGEHAAPGREVDQPDLFSLVDDAAEHPDTPAPAVEDTAELPEPEESDSDSEENGPPR</sequence>
<evidence type="ECO:0000256" key="3">
    <source>
        <dbReference type="ARBA" id="ARBA00022448"/>
    </source>
</evidence>
<feature type="region of interest" description="Disordered" evidence="7">
    <location>
        <begin position="190"/>
        <end position="297"/>
    </location>
</feature>
<dbReference type="GO" id="GO:0046677">
    <property type="term" value="P:response to antibiotic"/>
    <property type="evidence" value="ECO:0007669"/>
    <property type="project" value="UniProtKB-KW"/>
</dbReference>
<dbReference type="PANTHER" id="PTHR42711">
    <property type="entry name" value="ABC TRANSPORTER ATP-BINDING PROTEIN"/>
    <property type="match status" value="1"/>
</dbReference>
<evidence type="ECO:0000256" key="6">
    <source>
        <dbReference type="ARBA" id="ARBA00023251"/>
    </source>
</evidence>
<proteinExistence type="inferred from homology"/>
<keyword evidence="10" id="KW-1185">Reference proteome</keyword>
<evidence type="ECO:0000256" key="2">
    <source>
        <dbReference type="ARBA" id="ARBA00005417"/>
    </source>
</evidence>
<dbReference type="InterPro" id="IPR003439">
    <property type="entry name" value="ABC_transporter-like_ATP-bd"/>
</dbReference>
<evidence type="ECO:0000313" key="9">
    <source>
        <dbReference type="EMBL" id="PRW62157.1"/>
    </source>
</evidence>
<gene>
    <name evidence="9" type="ORF">CEP50_17005</name>
</gene>
<feature type="compositionally biased region" description="Acidic residues" evidence="7">
    <location>
        <begin position="276"/>
        <end position="297"/>
    </location>
</feature>
<feature type="compositionally biased region" description="Basic and acidic residues" evidence="7">
    <location>
        <begin position="197"/>
        <end position="214"/>
    </location>
</feature>
<dbReference type="CDD" id="cd00267">
    <property type="entry name" value="ABC_ATPase"/>
    <property type="match status" value="1"/>
</dbReference>
<dbReference type="Gene3D" id="3.40.50.300">
    <property type="entry name" value="P-loop containing nucleotide triphosphate hydrolases"/>
    <property type="match status" value="1"/>
</dbReference>
<dbReference type="GO" id="GO:0016887">
    <property type="term" value="F:ATP hydrolysis activity"/>
    <property type="evidence" value="ECO:0007669"/>
    <property type="project" value="InterPro"/>
</dbReference>
<dbReference type="STRING" id="1050202.GCA_000384035_03288"/>
<dbReference type="RefSeq" id="WP_106114934.1">
    <property type="nucleotide sequence ID" value="NZ_PVSR01000040.1"/>
</dbReference>
<dbReference type="PANTHER" id="PTHR42711:SF5">
    <property type="entry name" value="ABC TRANSPORTER ATP-BINDING PROTEIN NATA"/>
    <property type="match status" value="1"/>
</dbReference>
<keyword evidence="3" id="KW-0813">Transport</keyword>
<evidence type="ECO:0000256" key="7">
    <source>
        <dbReference type="SAM" id="MobiDB-lite"/>
    </source>
</evidence>
<name>A0A2T0GST7_ACTMO</name>
<accession>A0A2T0GST7</accession>
<dbReference type="SUPFAM" id="SSF52540">
    <property type="entry name" value="P-loop containing nucleoside triphosphate hydrolases"/>
    <property type="match status" value="1"/>
</dbReference>
<evidence type="ECO:0000256" key="5">
    <source>
        <dbReference type="ARBA" id="ARBA00022840"/>
    </source>
</evidence>
<dbReference type="GO" id="GO:0005524">
    <property type="term" value="F:ATP binding"/>
    <property type="evidence" value="ECO:0007669"/>
    <property type="project" value="UniProtKB-KW"/>
</dbReference>
<dbReference type="InterPro" id="IPR050763">
    <property type="entry name" value="ABC_transporter_ATP-binding"/>
</dbReference>
<dbReference type="Pfam" id="PF00005">
    <property type="entry name" value="ABC_tran"/>
    <property type="match status" value="1"/>
</dbReference>
<keyword evidence="5" id="KW-0067">ATP-binding</keyword>
<evidence type="ECO:0000313" key="10">
    <source>
        <dbReference type="Proteomes" id="UP000239352"/>
    </source>
</evidence>
<comment type="subcellular location">
    <subcellularLocation>
        <location evidence="1">Cell membrane</location>
        <topology evidence="1">Peripheral membrane protein</topology>
    </subcellularLocation>
</comment>